<dbReference type="Ensembl" id="ENSLCAT00010061893.1">
    <property type="protein sequence ID" value="ENSLCAP00010060273.1"/>
    <property type="gene ID" value="ENSLCAG00010028044.1"/>
</dbReference>
<dbReference type="GO" id="GO:0007204">
    <property type="term" value="P:positive regulation of cytosolic calcium ion concentration"/>
    <property type="evidence" value="ECO:0007669"/>
    <property type="project" value="TreeGrafter"/>
</dbReference>
<dbReference type="InterPro" id="IPR000174">
    <property type="entry name" value="Chemokine_CXCR_1/2"/>
</dbReference>
<evidence type="ECO:0000256" key="16">
    <source>
        <dbReference type="ARBA" id="ARBA00034130"/>
    </source>
</evidence>
<feature type="transmembrane region" description="Helical" evidence="18">
    <location>
        <begin position="148"/>
        <end position="166"/>
    </location>
</feature>
<keyword evidence="4" id="KW-0145">Chemotaxis</keyword>
<dbReference type="Proteomes" id="UP000694890">
    <property type="component" value="Linkage group LG1"/>
</dbReference>
<dbReference type="GeneTree" id="ENSGT01050000244848"/>
<dbReference type="GO" id="GO:0042119">
    <property type="term" value="P:neutrophil activation"/>
    <property type="evidence" value="ECO:0007669"/>
    <property type="project" value="Ensembl"/>
</dbReference>
<keyword evidence="6 17" id="KW-0812">Transmembrane</keyword>
<dbReference type="GO" id="GO:0019722">
    <property type="term" value="P:calcium-mediated signaling"/>
    <property type="evidence" value="ECO:0007669"/>
    <property type="project" value="TreeGrafter"/>
</dbReference>
<comment type="function">
    <text evidence="14">Receptor for interleukin-8 which is a powerful neutrophil chemotactic factor. Binding of IL-8 to the receptor causes activation of neutrophils. This response is mediated via a G-protein that activates a phosphatidylinositol-calcium second messenger system. Binds to IL-8 with high affinity. Also binds with high affinity to CXCL3, GRO/MGSA and NAP-2.</text>
</comment>
<feature type="transmembrane region" description="Helical" evidence="18">
    <location>
        <begin position="178"/>
        <end position="200"/>
    </location>
</feature>
<comment type="subcellular location">
    <subcellularLocation>
        <location evidence="1">Cell membrane</location>
        <topology evidence="1">Multi-pass membrane protein</topology>
    </subcellularLocation>
</comment>
<dbReference type="Pfam" id="PF00001">
    <property type="entry name" value="7tm_1"/>
    <property type="match status" value="1"/>
</dbReference>
<keyword evidence="13 17" id="KW-0807">Transducer</keyword>
<evidence type="ECO:0000256" key="4">
    <source>
        <dbReference type="ARBA" id="ARBA00022500"/>
    </source>
</evidence>
<dbReference type="InterPro" id="IPR050119">
    <property type="entry name" value="CCR1-9-like"/>
</dbReference>
<evidence type="ECO:0000256" key="15">
    <source>
        <dbReference type="ARBA" id="ARBA00033468"/>
    </source>
</evidence>
<reference evidence="23" key="2">
    <citation type="submission" date="2025-04" db="UniProtKB">
        <authorList>
            <consortium name="RefSeq"/>
        </authorList>
    </citation>
    <scope>IDENTIFICATION</scope>
    <source>
        <tissue evidence="23">Brain</tissue>
    </source>
</reference>
<feature type="transmembrane region" description="Helical" evidence="18">
    <location>
        <begin position="240"/>
        <end position="260"/>
    </location>
</feature>
<dbReference type="GO" id="GO:0090594">
    <property type="term" value="P:inflammatory response to wounding"/>
    <property type="evidence" value="ECO:0007669"/>
    <property type="project" value="Ensembl"/>
</dbReference>
<comment type="subunit">
    <text evidence="16">Interacts with IL8. Interacts with GNAI2.</text>
</comment>
<evidence type="ECO:0000313" key="22">
    <source>
        <dbReference type="Proteomes" id="UP000314980"/>
    </source>
</evidence>
<dbReference type="InterPro" id="IPR017452">
    <property type="entry name" value="GPCR_Rhodpsn_7TM"/>
</dbReference>
<dbReference type="KEGG" id="lcf:108887078"/>
<dbReference type="CDD" id="cd15178">
    <property type="entry name" value="7tmA_CXCR1_2"/>
    <property type="match status" value="1"/>
</dbReference>
<dbReference type="GO" id="GO:0051916">
    <property type="term" value="F:granulocyte colony-stimulating factor binding"/>
    <property type="evidence" value="ECO:0007669"/>
    <property type="project" value="Ensembl"/>
</dbReference>
<dbReference type="AlphaFoldDB" id="A0A4W6GA02"/>
<dbReference type="GO" id="GO:0019957">
    <property type="term" value="F:C-C chemokine binding"/>
    <property type="evidence" value="ECO:0007669"/>
    <property type="project" value="TreeGrafter"/>
</dbReference>
<reference evidence="21" key="3">
    <citation type="submission" date="2025-05" db="UniProtKB">
        <authorList>
            <consortium name="Ensembl"/>
        </authorList>
    </citation>
    <scope>IDENTIFICATION</scope>
</reference>
<dbReference type="OrthoDB" id="9946013at2759"/>
<dbReference type="RefSeq" id="XP_018537767.1">
    <property type="nucleotide sequence ID" value="XM_018682251.2"/>
</dbReference>
<organism evidence="21 22">
    <name type="scientific">Lates calcarifer</name>
    <name type="common">Barramundi</name>
    <name type="synonym">Holocentrus calcarifer</name>
    <dbReference type="NCBI Taxonomy" id="8187"/>
    <lineage>
        <taxon>Eukaryota</taxon>
        <taxon>Metazoa</taxon>
        <taxon>Chordata</taxon>
        <taxon>Craniata</taxon>
        <taxon>Vertebrata</taxon>
        <taxon>Euteleostomi</taxon>
        <taxon>Actinopterygii</taxon>
        <taxon>Neopterygii</taxon>
        <taxon>Teleostei</taxon>
        <taxon>Neoteleostei</taxon>
        <taxon>Acanthomorphata</taxon>
        <taxon>Carangaria</taxon>
        <taxon>Carangaria incertae sedis</taxon>
        <taxon>Centropomidae</taxon>
        <taxon>Lates</taxon>
    </lineage>
</organism>
<dbReference type="SUPFAM" id="SSF81321">
    <property type="entry name" value="Family A G protein-coupled receptor-like"/>
    <property type="match status" value="1"/>
</dbReference>
<evidence type="ECO:0000256" key="3">
    <source>
        <dbReference type="ARBA" id="ARBA00022475"/>
    </source>
</evidence>
<evidence type="ECO:0000256" key="9">
    <source>
        <dbReference type="ARBA" id="ARBA00023136"/>
    </source>
</evidence>
<dbReference type="InterPro" id="IPR000276">
    <property type="entry name" value="GPCR_Rhodpsn"/>
</dbReference>
<dbReference type="Gene3D" id="1.20.1070.10">
    <property type="entry name" value="Rhodopsin 7-helix transmembrane proteins"/>
    <property type="match status" value="1"/>
</dbReference>
<evidence type="ECO:0000256" key="8">
    <source>
        <dbReference type="ARBA" id="ARBA00023040"/>
    </source>
</evidence>
<evidence type="ECO:0000256" key="17">
    <source>
        <dbReference type="RuleBase" id="RU000688"/>
    </source>
</evidence>
<keyword evidence="11 17" id="KW-0675">Receptor</keyword>
<dbReference type="GO" id="GO:0006955">
    <property type="term" value="P:immune response"/>
    <property type="evidence" value="ECO:0007669"/>
    <property type="project" value="TreeGrafter"/>
</dbReference>
<keyword evidence="12" id="KW-0325">Glycoprotein</keyword>
<dbReference type="PROSITE" id="PS50262">
    <property type="entry name" value="G_PROTEIN_RECEP_F1_2"/>
    <property type="match status" value="1"/>
</dbReference>
<evidence type="ECO:0000256" key="19">
    <source>
        <dbReference type="SAM" id="SignalP"/>
    </source>
</evidence>
<proteinExistence type="inferred from homology"/>
<dbReference type="GO" id="GO:0016494">
    <property type="term" value="F:C-X-C chemokine receptor activity"/>
    <property type="evidence" value="ECO:0007669"/>
    <property type="project" value="InterPro"/>
</dbReference>
<dbReference type="PRINTS" id="PR00427">
    <property type="entry name" value="INTRLEUKIN8R"/>
</dbReference>
<dbReference type="GO" id="GO:0030593">
    <property type="term" value="P:neutrophil chemotaxis"/>
    <property type="evidence" value="ECO:0007669"/>
    <property type="project" value="TreeGrafter"/>
</dbReference>
<reference evidence="22" key="1">
    <citation type="submission" date="2015-09" db="EMBL/GenBank/DDBJ databases">
        <authorList>
            <person name="Sai Rama Sridatta P."/>
        </authorList>
    </citation>
    <scope>NUCLEOTIDE SEQUENCE [LARGE SCALE GENOMIC DNA]</scope>
</reference>
<feature type="transmembrane region" description="Helical" evidence="18">
    <location>
        <begin position="104"/>
        <end position="124"/>
    </location>
</feature>
<evidence type="ECO:0000256" key="13">
    <source>
        <dbReference type="ARBA" id="ARBA00023224"/>
    </source>
</evidence>
<evidence type="ECO:0000313" key="21">
    <source>
        <dbReference type="Ensembl" id="ENSLCAP00010060273.1"/>
    </source>
</evidence>
<dbReference type="GO" id="GO:0042742">
    <property type="term" value="P:defense response to bacterium"/>
    <property type="evidence" value="ECO:0007669"/>
    <property type="project" value="Ensembl"/>
</dbReference>
<feature type="signal peptide" evidence="19">
    <location>
        <begin position="1"/>
        <end position="17"/>
    </location>
</feature>
<dbReference type="PANTHER" id="PTHR10489:SF689">
    <property type="entry name" value="C-X-C CHEMOKINE RECEPTOR TYPE 2"/>
    <property type="match status" value="1"/>
</dbReference>
<feature type="chain" id="PRO_5044614109" description="C-X-C chemokine receptor type 2" evidence="19">
    <location>
        <begin position="18"/>
        <end position="383"/>
    </location>
</feature>
<evidence type="ECO:0000256" key="12">
    <source>
        <dbReference type="ARBA" id="ARBA00023180"/>
    </source>
</evidence>
<dbReference type="Proteomes" id="UP000314980">
    <property type="component" value="Unassembled WGS sequence"/>
</dbReference>
<feature type="domain" description="G-protein coupled receptors family 1 profile" evidence="20">
    <location>
        <begin position="83"/>
        <end position="334"/>
    </location>
</feature>
<name>A0A4W6GA02_LATCA</name>
<evidence type="ECO:0000256" key="6">
    <source>
        <dbReference type="ARBA" id="ARBA00022692"/>
    </source>
</evidence>
<evidence type="ECO:0000256" key="5">
    <source>
        <dbReference type="ARBA" id="ARBA00022553"/>
    </source>
</evidence>
<keyword evidence="10" id="KW-1015">Disulfide bond</keyword>
<dbReference type="GO" id="GO:0016493">
    <property type="term" value="F:C-C chemokine receptor activity"/>
    <property type="evidence" value="ECO:0007669"/>
    <property type="project" value="TreeGrafter"/>
</dbReference>
<keyword evidence="7 18" id="KW-1133">Transmembrane helix</keyword>
<sequence length="383" mass="42941">MKLPLFIISVLKYLVLTNQDEEQPLTGTFDISEFMSQFNSTFPPDVDVDVDDPAAPCDVNVPGFSNLGLMITFIIVFVFSMVGNSVVVYVVCYMKKGRASTDIYLMHLAMADLLFCFTLPFWAVDAHSGWIFGNFLCKLLSGFQEASVYSGVFLLVCISVDRYFAIVRATRVLSSHHLLVKVVCGVVWLVAGVLSLPVAIQRESIQANDLGQAICFENLTGESRHHWRVGMRVLRHTMGFFLPLAVMAVCYGWTVVTLFHTRNQQKQKAMRVILAVVLAFVLCWLPYNVTVLIDTLIKGGSLPETCNTRYSVEMLLNVTKVLAFMHCAVNPVLYAFIGEKFRNQLLLALYKHGLISKRLQMAYRKSSLNSVGSIRSRNTSVTM</sequence>
<accession>A0A4W6GA02</accession>
<gene>
    <name evidence="21" type="primary">CXCR1</name>
    <name evidence="23" type="synonym">cxcr2</name>
</gene>
<evidence type="ECO:0000313" key="23">
    <source>
        <dbReference type="RefSeq" id="XP_018537767.1"/>
    </source>
</evidence>
<evidence type="ECO:0000256" key="1">
    <source>
        <dbReference type="ARBA" id="ARBA00004651"/>
    </source>
</evidence>
<keyword evidence="9 18" id="KW-0472">Membrane</keyword>
<keyword evidence="3" id="KW-1003">Cell membrane</keyword>
<evidence type="ECO:0000256" key="7">
    <source>
        <dbReference type="ARBA" id="ARBA00022989"/>
    </source>
</evidence>
<keyword evidence="22" id="KW-1185">Reference proteome</keyword>
<keyword evidence="8 17" id="KW-0297">G-protein coupled receptor</keyword>
<comment type="similarity">
    <text evidence="17">Belongs to the G-protein coupled receptor 1 family.</text>
</comment>
<dbReference type="STRING" id="8187.ENSLCAP00010060273"/>
<evidence type="ECO:0000256" key="14">
    <source>
        <dbReference type="ARBA" id="ARBA00025505"/>
    </source>
</evidence>
<evidence type="ECO:0000259" key="20">
    <source>
        <dbReference type="PROSITE" id="PS50262"/>
    </source>
</evidence>
<feature type="transmembrane region" description="Helical" evidence="18">
    <location>
        <begin position="69"/>
        <end position="92"/>
    </location>
</feature>
<evidence type="ECO:0000256" key="10">
    <source>
        <dbReference type="ARBA" id="ARBA00023157"/>
    </source>
</evidence>
<dbReference type="PRINTS" id="PR00237">
    <property type="entry name" value="GPCRRHODOPSN"/>
</dbReference>
<dbReference type="PROSITE" id="PS00237">
    <property type="entry name" value="G_PROTEIN_RECEP_F1_1"/>
    <property type="match status" value="1"/>
</dbReference>
<protein>
    <recommendedName>
        <fullName evidence="2">C-X-C chemokine receptor type 2</fullName>
    </recommendedName>
    <alternativeName>
        <fullName evidence="15">High affinity interleukin-8 receptor B</fullName>
    </alternativeName>
</protein>
<evidence type="ECO:0000256" key="18">
    <source>
        <dbReference type="SAM" id="Phobius"/>
    </source>
</evidence>
<dbReference type="InParanoid" id="A0A4W6GA02"/>
<keyword evidence="5" id="KW-0597">Phosphoprotein</keyword>
<keyword evidence="19" id="KW-0732">Signal</keyword>
<dbReference type="CTD" id="3579"/>
<evidence type="ECO:0000256" key="11">
    <source>
        <dbReference type="ARBA" id="ARBA00023170"/>
    </source>
</evidence>
<dbReference type="GeneID" id="108887078"/>
<dbReference type="PANTHER" id="PTHR10489">
    <property type="entry name" value="CELL ADHESION MOLECULE"/>
    <property type="match status" value="1"/>
</dbReference>
<feature type="transmembrane region" description="Helical" evidence="18">
    <location>
        <begin position="272"/>
        <end position="297"/>
    </location>
</feature>
<feature type="transmembrane region" description="Helical" evidence="18">
    <location>
        <begin position="317"/>
        <end position="337"/>
    </location>
</feature>
<dbReference type="GO" id="GO:0009897">
    <property type="term" value="C:external side of plasma membrane"/>
    <property type="evidence" value="ECO:0007669"/>
    <property type="project" value="TreeGrafter"/>
</dbReference>
<dbReference type="GO" id="GO:0002523">
    <property type="term" value="P:leukocyte migration involved in inflammatory response"/>
    <property type="evidence" value="ECO:0007669"/>
    <property type="project" value="Ensembl"/>
</dbReference>
<evidence type="ECO:0000256" key="2">
    <source>
        <dbReference type="ARBA" id="ARBA00020033"/>
    </source>
</evidence>